<feature type="transmembrane region" description="Helical" evidence="7">
    <location>
        <begin position="290"/>
        <end position="311"/>
    </location>
</feature>
<protein>
    <submittedName>
        <fullName evidence="9">Surface polysaccharide O-acyltransferase-like enzyme</fullName>
    </submittedName>
</protein>
<keyword evidence="4 7" id="KW-0812">Transmembrane</keyword>
<feature type="transmembrane region" description="Helical" evidence="7">
    <location>
        <begin position="82"/>
        <end position="102"/>
    </location>
</feature>
<dbReference type="InterPro" id="IPR002656">
    <property type="entry name" value="Acyl_transf_3_dom"/>
</dbReference>
<dbReference type="AlphaFoldDB" id="A0A4R3V9I5"/>
<dbReference type="Proteomes" id="UP000294692">
    <property type="component" value="Unassembled WGS sequence"/>
</dbReference>
<keyword evidence="3" id="KW-1003">Cell membrane</keyword>
<dbReference type="PANTHER" id="PTHR40074">
    <property type="entry name" value="O-ACETYLTRANSFERASE WECH"/>
    <property type="match status" value="1"/>
</dbReference>
<dbReference type="GO" id="GO:0016413">
    <property type="term" value="F:O-acetyltransferase activity"/>
    <property type="evidence" value="ECO:0007669"/>
    <property type="project" value="TreeGrafter"/>
</dbReference>
<feature type="transmembrane region" description="Helical" evidence="7">
    <location>
        <begin position="158"/>
        <end position="176"/>
    </location>
</feature>
<feature type="transmembrane region" description="Helical" evidence="7">
    <location>
        <begin position="254"/>
        <end position="278"/>
    </location>
</feature>
<feature type="transmembrane region" description="Helical" evidence="7">
    <location>
        <begin position="223"/>
        <end position="242"/>
    </location>
</feature>
<proteinExistence type="inferred from homology"/>
<evidence type="ECO:0000256" key="3">
    <source>
        <dbReference type="ARBA" id="ARBA00022475"/>
    </source>
</evidence>
<evidence type="ECO:0000313" key="9">
    <source>
        <dbReference type="EMBL" id="TCU99134.1"/>
    </source>
</evidence>
<sequence length="356" mass="40051">MTDLASKARMDAGIEFIRVVACFMVVLLHVAASGFSEFGDAWWPSNFLDAFTRVCVPLFLMVTGALLLGRREPLRLLLRGRVLRLLPPLLFWSLFYVGWRAWRSDEPFVLPQALASLPAQPSSYHLWYLYALVGITLFLPFLRLLWQHAGETEKRFYLAMWLAVSGLPLWQDMLGWEADPVIAYELSNFFGLAGYLFLGAWLQEMRCGIAGGGRTGKAYAGSLLLFVLASAATMLATAWLSQSRGSPDVLFYDYLSPFVIVAAAGSYLFLAWSADRLFMHGAREGLRKGVLTLSALTLGIYCIHISWLEWVMDRVDWDAHGMAAWWMMPGLALLLFTLSGVSIALLRKVRPLRYVM</sequence>
<evidence type="ECO:0000313" key="10">
    <source>
        <dbReference type="Proteomes" id="UP000294692"/>
    </source>
</evidence>
<comment type="caution">
    <text evidence="9">The sequence shown here is derived from an EMBL/GenBank/DDBJ whole genome shotgun (WGS) entry which is preliminary data.</text>
</comment>
<feature type="domain" description="Acyltransferase 3" evidence="8">
    <location>
        <begin position="12"/>
        <end position="339"/>
    </location>
</feature>
<dbReference type="Pfam" id="PF01757">
    <property type="entry name" value="Acyl_transf_3"/>
    <property type="match status" value="1"/>
</dbReference>
<accession>A0A4R3V9I5</accession>
<evidence type="ECO:0000256" key="1">
    <source>
        <dbReference type="ARBA" id="ARBA00004651"/>
    </source>
</evidence>
<feature type="transmembrane region" description="Helical" evidence="7">
    <location>
        <begin position="50"/>
        <end position="70"/>
    </location>
</feature>
<feature type="transmembrane region" description="Helical" evidence="7">
    <location>
        <begin position="127"/>
        <end position="146"/>
    </location>
</feature>
<dbReference type="EMBL" id="SMBX01000004">
    <property type="protein sequence ID" value="TCU99134.1"/>
    <property type="molecule type" value="Genomic_DNA"/>
</dbReference>
<name>A0A4R3V9I5_9BURK</name>
<feature type="transmembrane region" description="Helical" evidence="7">
    <location>
        <begin position="182"/>
        <end position="202"/>
    </location>
</feature>
<keyword evidence="10" id="KW-1185">Reference proteome</keyword>
<reference evidence="9 10" key="1">
    <citation type="submission" date="2019-03" db="EMBL/GenBank/DDBJ databases">
        <title>Genomic Encyclopedia of Type Strains, Phase IV (KMG-IV): sequencing the most valuable type-strain genomes for metagenomic binning, comparative biology and taxonomic classification.</title>
        <authorList>
            <person name="Goeker M."/>
        </authorList>
    </citation>
    <scope>NUCLEOTIDE SEQUENCE [LARGE SCALE GENOMIC DNA]</scope>
    <source>
        <strain evidence="9 10">DSM 100048</strain>
    </source>
</reference>
<gene>
    <name evidence="9" type="ORF">EV686_104233</name>
</gene>
<keyword evidence="6 7" id="KW-0472">Membrane</keyword>
<dbReference type="GO" id="GO:0009246">
    <property type="term" value="P:enterobacterial common antigen biosynthetic process"/>
    <property type="evidence" value="ECO:0007669"/>
    <property type="project" value="TreeGrafter"/>
</dbReference>
<evidence type="ECO:0000256" key="4">
    <source>
        <dbReference type="ARBA" id="ARBA00022692"/>
    </source>
</evidence>
<feature type="transmembrane region" description="Helical" evidence="7">
    <location>
        <begin position="323"/>
        <end position="346"/>
    </location>
</feature>
<keyword evidence="9" id="KW-0808">Transferase</keyword>
<evidence type="ECO:0000256" key="7">
    <source>
        <dbReference type="SAM" id="Phobius"/>
    </source>
</evidence>
<evidence type="ECO:0000256" key="6">
    <source>
        <dbReference type="ARBA" id="ARBA00023136"/>
    </source>
</evidence>
<organism evidence="9 10">
    <name type="scientific">Paracandidimonas soli</name>
    <dbReference type="NCBI Taxonomy" id="1917182"/>
    <lineage>
        <taxon>Bacteria</taxon>
        <taxon>Pseudomonadati</taxon>
        <taxon>Pseudomonadota</taxon>
        <taxon>Betaproteobacteria</taxon>
        <taxon>Burkholderiales</taxon>
        <taxon>Alcaligenaceae</taxon>
        <taxon>Paracandidimonas</taxon>
    </lineage>
</organism>
<evidence type="ECO:0000259" key="8">
    <source>
        <dbReference type="Pfam" id="PF01757"/>
    </source>
</evidence>
<evidence type="ECO:0000256" key="2">
    <source>
        <dbReference type="ARBA" id="ARBA00007400"/>
    </source>
</evidence>
<comment type="subcellular location">
    <subcellularLocation>
        <location evidence="1">Cell membrane</location>
        <topology evidence="1">Multi-pass membrane protein</topology>
    </subcellularLocation>
</comment>
<comment type="similarity">
    <text evidence="2">Belongs to the acyltransferase 3 family.</text>
</comment>
<keyword evidence="9" id="KW-0012">Acyltransferase</keyword>
<keyword evidence="5 7" id="KW-1133">Transmembrane helix</keyword>
<evidence type="ECO:0000256" key="5">
    <source>
        <dbReference type="ARBA" id="ARBA00022989"/>
    </source>
</evidence>
<feature type="transmembrane region" description="Helical" evidence="7">
    <location>
        <begin position="12"/>
        <end position="30"/>
    </location>
</feature>
<dbReference type="GO" id="GO:0005886">
    <property type="term" value="C:plasma membrane"/>
    <property type="evidence" value="ECO:0007669"/>
    <property type="project" value="UniProtKB-SubCell"/>
</dbReference>
<dbReference type="PANTHER" id="PTHR40074:SF2">
    <property type="entry name" value="O-ACETYLTRANSFERASE WECH"/>
    <property type="match status" value="1"/>
</dbReference>